<dbReference type="PANTHER" id="PTHR43525:SF1">
    <property type="entry name" value="PROTEIN MALY"/>
    <property type="match status" value="1"/>
</dbReference>
<dbReference type="Gene3D" id="3.40.640.10">
    <property type="entry name" value="Type I PLP-dependent aspartate aminotransferase-like (Major domain)"/>
    <property type="match status" value="1"/>
</dbReference>
<evidence type="ECO:0000259" key="6">
    <source>
        <dbReference type="Pfam" id="PF00155"/>
    </source>
</evidence>
<sequence length="547" mass="62806">MNPDLPDDFISMWVADQDFACAPPILEAMKKRLERRVLGYSIILDPTYKQSVVNWMKRRHGWTTKANQFIFTAGVVRAVDIAVETLTKKGEGVILNTPAYHPFEDIPKKKERKLVLSPLLCDEKGYYTVNYDELEKLCQDPNNKLFIFCNPHNPTGRVWKKEEIRKVADICFKHNIFIVSDEIHSDLLRLDQYHIPLGKLYPNEKRMIVCTAPSKTFNLAANALSNIYVPDPEMRNQWEAGFLGGFPSPLSMEACKAAYNECEPWLEQLRVYLDANFKLLADRLQKELPEAVHYRSEGTYLAWIDFTKLGFSDDELKRRITRAGVFIEYASDFVANGENHVRMNLSCPRSLLDEAITRIVNALKNNYESPQFQGQLKQDNKFPAEQVKLQINQSGKTVVYFLRHFACPLTRLVFRDIELHASEYESKKIPVHLFINSSEEYYNKYLAQSKLTVPSFVTVHFDLKGEFYDIVHAGCAKNRNCLVDRPTFAALDLAEDLEYIEYENEPGVRSLQRPATFIISNDGNVSFAKYGHGAGDVPSSEELLKLL</sequence>
<protein>
    <recommendedName>
        <fullName evidence="2">cysteine-S-conjugate beta-lyase</fullName>
        <ecNumber evidence="2">4.4.1.13</ecNumber>
    </recommendedName>
</protein>
<comment type="similarity">
    <text evidence="5">Belongs to the class-II pyridoxal-phosphate-dependent aminotransferase family. MalY/PatB cystathionine beta-lyase subfamily.</text>
</comment>
<dbReference type="InterPro" id="IPR015422">
    <property type="entry name" value="PyrdxlP-dep_Trfase_small"/>
</dbReference>
<dbReference type="InterPro" id="IPR027619">
    <property type="entry name" value="C-S_lyase_PatB-like"/>
</dbReference>
<evidence type="ECO:0000256" key="1">
    <source>
        <dbReference type="ARBA" id="ARBA00001933"/>
    </source>
</evidence>
<dbReference type="PANTHER" id="PTHR43525">
    <property type="entry name" value="PROTEIN MALY"/>
    <property type="match status" value="1"/>
</dbReference>
<dbReference type="EMBL" id="MLAK01000026">
    <property type="protein sequence ID" value="OHT17203.1"/>
    <property type="molecule type" value="Genomic_DNA"/>
</dbReference>
<evidence type="ECO:0000256" key="3">
    <source>
        <dbReference type="ARBA" id="ARBA00022898"/>
    </source>
</evidence>
<name>A0A1J4L187_9EUKA</name>
<keyword evidence="4" id="KW-0456">Lyase</keyword>
<dbReference type="Pfam" id="PF00155">
    <property type="entry name" value="Aminotran_1_2"/>
    <property type="match status" value="1"/>
</dbReference>
<dbReference type="GO" id="GO:0047804">
    <property type="term" value="F:cysteine-S-conjugate beta-lyase activity"/>
    <property type="evidence" value="ECO:0007669"/>
    <property type="project" value="UniProtKB-EC"/>
</dbReference>
<dbReference type="InterPro" id="IPR004839">
    <property type="entry name" value="Aminotransferase_I/II_large"/>
</dbReference>
<dbReference type="InterPro" id="IPR051798">
    <property type="entry name" value="Class-II_PLP-Dep_Aminotrans"/>
</dbReference>
<reference evidence="7" key="1">
    <citation type="submission" date="2016-10" db="EMBL/GenBank/DDBJ databases">
        <authorList>
            <person name="Benchimol M."/>
            <person name="Almeida L.G."/>
            <person name="Vasconcelos A.T."/>
            <person name="Perreira-Neves A."/>
            <person name="Rosa I.A."/>
            <person name="Tasca T."/>
            <person name="Bogo M.R."/>
            <person name="de Souza W."/>
        </authorList>
    </citation>
    <scope>NUCLEOTIDE SEQUENCE [LARGE SCALE GENOMIC DNA]</scope>
    <source>
        <strain evidence="7">K</strain>
    </source>
</reference>
<dbReference type="Proteomes" id="UP000179807">
    <property type="component" value="Unassembled WGS sequence"/>
</dbReference>
<dbReference type="InterPro" id="IPR036249">
    <property type="entry name" value="Thioredoxin-like_sf"/>
</dbReference>
<organism evidence="7 8">
    <name type="scientific">Tritrichomonas foetus</name>
    <dbReference type="NCBI Taxonomy" id="1144522"/>
    <lineage>
        <taxon>Eukaryota</taxon>
        <taxon>Metamonada</taxon>
        <taxon>Parabasalia</taxon>
        <taxon>Tritrichomonadida</taxon>
        <taxon>Tritrichomonadidae</taxon>
        <taxon>Tritrichomonas</taxon>
    </lineage>
</organism>
<keyword evidence="8" id="KW-1185">Reference proteome</keyword>
<evidence type="ECO:0000256" key="2">
    <source>
        <dbReference type="ARBA" id="ARBA00012224"/>
    </source>
</evidence>
<dbReference type="InterPro" id="IPR015421">
    <property type="entry name" value="PyrdxlP-dep_Trfase_major"/>
</dbReference>
<dbReference type="NCBIfam" id="TIGR04350">
    <property type="entry name" value="C_S_lyase_PatB"/>
    <property type="match status" value="1"/>
</dbReference>
<dbReference type="CDD" id="cd00609">
    <property type="entry name" value="AAT_like"/>
    <property type="match status" value="1"/>
</dbReference>
<dbReference type="SUPFAM" id="SSF53383">
    <property type="entry name" value="PLP-dependent transferases"/>
    <property type="match status" value="1"/>
</dbReference>
<comment type="cofactor">
    <cofactor evidence="1">
        <name>pyridoxal 5'-phosphate</name>
        <dbReference type="ChEBI" id="CHEBI:597326"/>
    </cofactor>
</comment>
<dbReference type="SUPFAM" id="SSF52833">
    <property type="entry name" value="Thioredoxin-like"/>
    <property type="match status" value="1"/>
</dbReference>
<dbReference type="EC" id="4.4.1.13" evidence="2"/>
<keyword evidence="3" id="KW-0663">Pyridoxal phosphate</keyword>
<dbReference type="OrthoDB" id="7042322at2759"/>
<dbReference type="RefSeq" id="XP_068370339.1">
    <property type="nucleotide sequence ID" value="XM_068513633.1"/>
</dbReference>
<accession>A0A1J4L187</accession>
<dbReference type="AlphaFoldDB" id="A0A1J4L187"/>
<dbReference type="GO" id="GO:0030170">
    <property type="term" value="F:pyridoxal phosphate binding"/>
    <property type="evidence" value="ECO:0007669"/>
    <property type="project" value="InterPro"/>
</dbReference>
<proteinExistence type="inferred from homology"/>
<dbReference type="VEuPathDB" id="TrichDB:TRFO_41205"/>
<evidence type="ECO:0000313" key="8">
    <source>
        <dbReference type="Proteomes" id="UP000179807"/>
    </source>
</evidence>
<evidence type="ECO:0000256" key="4">
    <source>
        <dbReference type="ARBA" id="ARBA00023239"/>
    </source>
</evidence>
<gene>
    <name evidence="7" type="ORF">TRFO_41205</name>
</gene>
<evidence type="ECO:0000256" key="5">
    <source>
        <dbReference type="ARBA" id="ARBA00037974"/>
    </source>
</evidence>
<dbReference type="InterPro" id="IPR015424">
    <property type="entry name" value="PyrdxlP-dep_Trfase"/>
</dbReference>
<evidence type="ECO:0000313" key="7">
    <source>
        <dbReference type="EMBL" id="OHT17203.1"/>
    </source>
</evidence>
<comment type="caution">
    <text evidence="7">The sequence shown here is derived from an EMBL/GenBank/DDBJ whole genome shotgun (WGS) entry which is preliminary data.</text>
</comment>
<dbReference type="Gene3D" id="3.40.30.10">
    <property type="entry name" value="Glutaredoxin"/>
    <property type="match status" value="1"/>
</dbReference>
<dbReference type="GeneID" id="94848337"/>
<dbReference type="Gene3D" id="3.90.1150.10">
    <property type="entry name" value="Aspartate Aminotransferase, domain 1"/>
    <property type="match status" value="1"/>
</dbReference>
<feature type="domain" description="Aminotransferase class I/classII large" evidence="6">
    <location>
        <begin position="21"/>
        <end position="359"/>
    </location>
</feature>